<dbReference type="STRING" id="56646.A0A2L2T948"/>
<keyword evidence="1" id="KW-0812">Transmembrane</keyword>
<sequence length="148" mass="16696">MATKPTSPWRPLFVYPFTIFATFICIVLYATSWRDSGLNSYSGIIEGRNLHDNASSNFTKRSAAYDKALTRGRKLHCLMGLTQEEAKQANGGTSLESPEYLQLYPGIEETEGWNVNYEDPDGNAPWFRNCLDDAFRGLGIEKNIHHEA</sequence>
<protein>
    <submittedName>
        <fullName evidence="2">Uncharacterized protein</fullName>
    </submittedName>
</protein>
<keyword evidence="1" id="KW-1133">Transmembrane helix</keyword>
<accession>A0A2L2T948</accession>
<dbReference type="Proteomes" id="UP000245910">
    <property type="component" value="Chromosome I"/>
</dbReference>
<keyword evidence="1" id="KW-0472">Membrane</keyword>
<dbReference type="AlphaFoldDB" id="A0A2L2T948"/>
<keyword evidence="3" id="KW-1185">Reference proteome</keyword>
<proteinExistence type="predicted"/>
<evidence type="ECO:0000313" key="3">
    <source>
        <dbReference type="Proteomes" id="UP000245910"/>
    </source>
</evidence>
<reference evidence="3" key="1">
    <citation type="submission" date="2014-10" db="EMBL/GenBank/DDBJ databases">
        <authorList>
            <person name="King R."/>
        </authorList>
    </citation>
    <scope>NUCLEOTIDE SEQUENCE [LARGE SCALE GENOMIC DNA]</scope>
    <source>
        <strain evidence="3">A3/5</strain>
    </source>
</reference>
<dbReference type="OrthoDB" id="5337308at2759"/>
<evidence type="ECO:0000313" key="2">
    <source>
        <dbReference type="EMBL" id="CEI67414.1"/>
    </source>
</evidence>
<dbReference type="EMBL" id="LN649229">
    <property type="protein sequence ID" value="CEI67414.1"/>
    <property type="molecule type" value="Genomic_DNA"/>
</dbReference>
<organism evidence="2 3">
    <name type="scientific">Fusarium venenatum</name>
    <dbReference type="NCBI Taxonomy" id="56646"/>
    <lineage>
        <taxon>Eukaryota</taxon>
        <taxon>Fungi</taxon>
        <taxon>Dikarya</taxon>
        <taxon>Ascomycota</taxon>
        <taxon>Pezizomycotina</taxon>
        <taxon>Sordariomycetes</taxon>
        <taxon>Hypocreomycetidae</taxon>
        <taxon>Hypocreales</taxon>
        <taxon>Nectriaceae</taxon>
        <taxon>Fusarium</taxon>
    </lineage>
</organism>
<evidence type="ECO:0000256" key="1">
    <source>
        <dbReference type="SAM" id="Phobius"/>
    </source>
</evidence>
<name>A0A2L2T948_9HYPO</name>
<feature type="transmembrane region" description="Helical" evidence="1">
    <location>
        <begin position="12"/>
        <end position="31"/>
    </location>
</feature>